<comment type="caution">
    <text evidence="1">The sequence shown here is derived from an EMBL/GenBank/DDBJ whole genome shotgun (WGS) entry which is preliminary data.</text>
</comment>
<gene>
    <name evidence="1" type="ORF">HPB47_001056</name>
</gene>
<proteinExistence type="predicted"/>
<evidence type="ECO:0000313" key="1">
    <source>
        <dbReference type="EMBL" id="KAG0423148.1"/>
    </source>
</evidence>
<accession>A0AC60PQ18</accession>
<keyword evidence="2" id="KW-1185">Reference proteome</keyword>
<dbReference type="EMBL" id="JABSTQ010010140">
    <property type="protein sequence ID" value="KAG0423148.1"/>
    <property type="molecule type" value="Genomic_DNA"/>
</dbReference>
<sequence length="120" mass="13109">MSGEKEILVVELSPEYVWTLRGTPVEAIYRFGPCSSYTGALPWPDQDDPRLCTGDLNFRWCPRGRKTSADDLRVPSGSPSTSGAVRRTAPPSFRKDVGVPTPSKEQGLAALATPTALCWR</sequence>
<reference evidence="1 2" key="1">
    <citation type="journal article" date="2020" name="Cell">
        <title>Large-Scale Comparative Analyses of Tick Genomes Elucidate Their Genetic Diversity and Vector Capacities.</title>
        <authorList>
            <consortium name="Tick Genome and Microbiome Consortium (TIGMIC)"/>
            <person name="Jia N."/>
            <person name="Wang J."/>
            <person name="Shi W."/>
            <person name="Du L."/>
            <person name="Sun Y."/>
            <person name="Zhan W."/>
            <person name="Jiang J.F."/>
            <person name="Wang Q."/>
            <person name="Zhang B."/>
            <person name="Ji P."/>
            <person name="Bell-Sakyi L."/>
            <person name="Cui X.M."/>
            <person name="Yuan T.T."/>
            <person name="Jiang B.G."/>
            <person name="Yang W.F."/>
            <person name="Lam T.T."/>
            <person name="Chang Q.C."/>
            <person name="Ding S.J."/>
            <person name="Wang X.J."/>
            <person name="Zhu J.G."/>
            <person name="Ruan X.D."/>
            <person name="Zhao L."/>
            <person name="Wei J.T."/>
            <person name="Ye R.Z."/>
            <person name="Que T.C."/>
            <person name="Du C.H."/>
            <person name="Zhou Y.H."/>
            <person name="Cheng J.X."/>
            <person name="Dai P.F."/>
            <person name="Guo W.B."/>
            <person name="Han X.H."/>
            <person name="Huang E.J."/>
            <person name="Li L.F."/>
            <person name="Wei W."/>
            <person name="Gao Y.C."/>
            <person name="Liu J.Z."/>
            <person name="Shao H.Z."/>
            <person name="Wang X."/>
            <person name="Wang C.C."/>
            <person name="Yang T.C."/>
            <person name="Huo Q.B."/>
            <person name="Li W."/>
            <person name="Chen H.Y."/>
            <person name="Chen S.E."/>
            <person name="Zhou L.G."/>
            <person name="Ni X.B."/>
            <person name="Tian J.H."/>
            <person name="Sheng Y."/>
            <person name="Liu T."/>
            <person name="Pan Y.S."/>
            <person name="Xia L.Y."/>
            <person name="Li J."/>
            <person name="Zhao F."/>
            <person name="Cao W.C."/>
        </authorList>
    </citation>
    <scope>NUCLEOTIDE SEQUENCE [LARGE SCALE GENOMIC DNA]</scope>
    <source>
        <strain evidence="1">Iper-2018</strain>
    </source>
</reference>
<dbReference type="Proteomes" id="UP000805193">
    <property type="component" value="Unassembled WGS sequence"/>
</dbReference>
<evidence type="ECO:0000313" key="2">
    <source>
        <dbReference type="Proteomes" id="UP000805193"/>
    </source>
</evidence>
<name>A0AC60PQ18_IXOPE</name>
<organism evidence="1 2">
    <name type="scientific">Ixodes persulcatus</name>
    <name type="common">Taiga tick</name>
    <dbReference type="NCBI Taxonomy" id="34615"/>
    <lineage>
        <taxon>Eukaryota</taxon>
        <taxon>Metazoa</taxon>
        <taxon>Ecdysozoa</taxon>
        <taxon>Arthropoda</taxon>
        <taxon>Chelicerata</taxon>
        <taxon>Arachnida</taxon>
        <taxon>Acari</taxon>
        <taxon>Parasitiformes</taxon>
        <taxon>Ixodida</taxon>
        <taxon>Ixodoidea</taxon>
        <taxon>Ixodidae</taxon>
        <taxon>Ixodinae</taxon>
        <taxon>Ixodes</taxon>
    </lineage>
</organism>
<protein>
    <submittedName>
        <fullName evidence="1">Uncharacterized protein</fullName>
    </submittedName>
</protein>